<dbReference type="PRINTS" id="PR00413">
    <property type="entry name" value="HADHALOGNASE"/>
</dbReference>
<gene>
    <name evidence="5" type="ORF">EGM88_11745</name>
</gene>
<evidence type="ECO:0000256" key="2">
    <source>
        <dbReference type="ARBA" id="ARBA00004818"/>
    </source>
</evidence>
<dbReference type="NCBIfam" id="TIGR01662">
    <property type="entry name" value="HAD-SF-IIIA"/>
    <property type="match status" value="1"/>
</dbReference>
<dbReference type="InterPro" id="IPR006549">
    <property type="entry name" value="HAD-SF_hydro_IIIA"/>
</dbReference>
<dbReference type="InterPro" id="IPR041492">
    <property type="entry name" value="HAD_2"/>
</dbReference>
<dbReference type="Proteomes" id="UP000270856">
    <property type="component" value="Unassembled WGS sequence"/>
</dbReference>
<dbReference type="SUPFAM" id="SSF56784">
    <property type="entry name" value="HAD-like"/>
    <property type="match status" value="1"/>
</dbReference>
<dbReference type="Gene3D" id="1.10.150.240">
    <property type="entry name" value="Putative phosphatase, domain 2"/>
    <property type="match status" value="1"/>
</dbReference>
<evidence type="ECO:0000313" key="5">
    <source>
        <dbReference type="EMBL" id="RPD94577.1"/>
    </source>
</evidence>
<dbReference type="SFLD" id="SFLDS00003">
    <property type="entry name" value="Haloacid_Dehalogenase"/>
    <property type="match status" value="1"/>
</dbReference>
<keyword evidence="5" id="KW-0378">Hydrolase</keyword>
<dbReference type="FunFam" id="3.40.50.1000:FF:000022">
    <property type="entry name" value="Phosphoglycolate phosphatase"/>
    <property type="match status" value="1"/>
</dbReference>
<evidence type="ECO:0000256" key="4">
    <source>
        <dbReference type="ARBA" id="ARBA00013078"/>
    </source>
</evidence>
<organism evidence="5 6">
    <name type="scientific">Aureibaculum marinum</name>
    <dbReference type="NCBI Taxonomy" id="2487930"/>
    <lineage>
        <taxon>Bacteria</taxon>
        <taxon>Pseudomonadati</taxon>
        <taxon>Bacteroidota</taxon>
        <taxon>Flavobacteriia</taxon>
        <taxon>Flavobacteriales</taxon>
        <taxon>Flavobacteriaceae</taxon>
        <taxon>Aureibaculum</taxon>
    </lineage>
</organism>
<dbReference type="PANTHER" id="PTHR43434:SF1">
    <property type="entry name" value="PHOSPHOGLYCOLATE PHOSPHATASE"/>
    <property type="match status" value="1"/>
</dbReference>
<comment type="similarity">
    <text evidence="3">Belongs to the HAD-like hydrolase superfamily. CbbY/CbbZ/Gph/YieH family.</text>
</comment>
<dbReference type="InterPro" id="IPR050155">
    <property type="entry name" value="HAD-like_hydrolase_sf"/>
</dbReference>
<dbReference type="PANTHER" id="PTHR43434">
    <property type="entry name" value="PHOSPHOGLYCOLATE PHOSPHATASE"/>
    <property type="match status" value="1"/>
</dbReference>
<dbReference type="AlphaFoldDB" id="A0A3N4NJJ9"/>
<evidence type="ECO:0000256" key="1">
    <source>
        <dbReference type="ARBA" id="ARBA00000830"/>
    </source>
</evidence>
<comment type="catalytic activity">
    <reaction evidence="1">
        <text>2-phosphoglycolate + H2O = glycolate + phosphate</text>
        <dbReference type="Rhea" id="RHEA:14369"/>
        <dbReference type="ChEBI" id="CHEBI:15377"/>
        <dbReference type="ChEBI" id="CHEBI:29805"/>
        <dbReference type="ChEBI" id="CHEBI:43474"/>
        <dbReference type="ChEBI" id="CHEBI:58033"/>
        <dbReference type="EC" id="3.1.3.18"/>
    </reaction>
</comment>
<dbReference type="InterPro" id="IPR023198">
    <property type="entry name" value="PGP-like_dom2"/>
</dbReference>
<dbReference type="GO" id="GO:0005829">
    <property type="term" value="C:cytosol"/>
    <property type="evidence" value="ECO:0007669"/>
    <property type="project" value="TreeGrafter"/>
</dbReference>
<dbReference type="RefSeq" id="WP_123898481.1">
    <property type="nucleotide sequence ID" value="NZ_RPFJ01000016.1"/>
</dbReference>
<dbReference type="NCBIfam" id="TIGR01509">
    <property type="entry name" value="HAD-SF-IA-v3"/>
    <property type="match status" value="1"/>
</dbReference>
<dbReference type="Pfam" id="PF13419">
    <property type="entry name" value="HAD_2"/>
    <property type="match status" value="1"/>
</dbReference>
<keyword evidence="6" id="KW-1185">Reference proteome</keyword>
<dbReference type="NCBIfam" id="TIGR01549">
    <property type="entry name" value="HAD-SF-IA-v1"/>
    <property type="match status" value="1"/>
</dbReference>
<dbReference type="SFLD" id="SFLDG01129">
    <property type="entry name" value="C1.5:_HAD__Beta-PGM__Phosphata"/>
    <property type="match status" value="1"/>
</dbReference>
<dbReference type="SFLD" id="SFLDG01135">
    <property type="entry name" value="C1.5.6:_HAD__Beta-PGM__Phospha"/>
    <property type="match status" value="1"/>
</dbReference>
<dbReference type="InterPro" id="IPR006439">
    <property type="entry name" value="HAD-SF_hydro_IA"/>
</dbReference>
<comment type="caution">
    <text evidence="5">The sequence shown here is derived from an EMBL/GenBank/DDBJ whole genome shotgun (WGS) entry which is preliminary data.</text>
</comment>
<reference evidence="5 6" key="1">
    <citation type="submission" date="2018-11" db="EMBL/GenBank/DDBJ databases">
        <title>Aureibaculum marinum gen. nov., sp. nov., a member of the family Flavobacteriaceae isolated from the Bohai Sea.</title>
        <authorList>
            <person name="Ji X."/>
        </authorList>
    </citation>
    <scope>NUCLEOTIDE SEQUENCE [LARGE SCALE GENOMIC DNA]</scope>
    <source>
        <strain evidence="5 6">BH-SD17</strain>
    </source>
</reference>
<proteinExistence type="inferred from homology"/>
<name>A0A3N4NJJ9_9FLAO</name>
<accession>A0A3N4NJJ9</accession>
<comment type="pathway">
    <text evidence="2">Organic acid metabolism; glycolate biosynthesis; glycolate from 2-phosphoglycolate: step 1/1.</text>
</comment>
<dbReference type="EMBL" id="RPFJ01000016">
    <property type="protein sequence ID" value="RPD94577.1"/>
    <property type="molecule type" value="Genomic_DNA"/>
</dbReference>
<evidence type="ECO:0000256" key="3">
    <source>
        <dbReference type="ARBA" id="ARBA00006171"/>
    </source>
</evidence>
<dbReference type="OrthoDB" id="9807630at2"/>
<evidence type="ECO:0000313" key="6">
    <source>
        <dbReference type="Proteomes" id="UP000270856"/>
    </source>
</evidence>
<dbReference type="EC" id="3.1.3.18" evidence="4"/>
<dbReference type="Gene3D" id="3.40.50.1000">
    <property type="entry name" value="HAD superfamily/HAD-like"/>
    <property type="match status" value="1"/>
</dbReference>
<dbReference type="GO" id="GO:0008967">
    <property type="term" value="F:phosphoglycolate phosphatase activity"/>
    <property type="evidence" value="ECO:0007669"/>
    <property type="project" value="UniProtKB-EC"/>
</dbReference>
<dbReference type="InterPro" id="IPR023214">
    <property type="entry name" value="HAD_sf"/>
</dbReference>
<protein>
    <recommendedName>
        <fullName evidence="4">phosphoglycolate phosphatase</fullName>
        <ecNumber evidence="4">3.1.3.18</ecNumber>
    </recommendedName>
</protein>
<sequence length="215" mass="24066">MNFKGVIFDLDGTLVNSLEDIANAMNSVLSHYNFPTHTLADYKSFTGKGILNLVQVALPKIARDEKTVTLCRHQFLDIYSDNCTIKTKPYNGIIELLDELKARQLKLAVFSNKADHFTKKIVEALLPNYFSIVKGLKIEAHKKPNPLVALQICEQLNIKPQEAIYVGDTNIDMQTATNANMHGVGVLWGFRTKKELITSGAKQTLEHPIDLIKSL</sequence>
<dbReference type="GO" id="GO:0006281">
    <property type="term" value="P:DNA repair"/>
    <property type="evidence" value="ECO:0007669"/>
    <property type="project" value="TreeGrafter"/>
</dbReference>
<dbReference type="InterPro" id="IPR036412">
    <property type="entry name" value="HAD-like_sf"/>
</dbReference>